<feature type="compositionally biased region" description="Polar residues" evidence="1">
    <location>
        <begin position="1"/>
        <end position="11"/>
    </location>
</feature>
<gene>
    <name evidence="2" type="ORF">THAOC_32460</name>
</gene>
<feature type="region of interest" description="Disordered" evidence="1">
    <location>
        <begin position="1"/>
        <end position="24"/>
    </location>
</feature>
<proteinExistence type="predicted"/>
<protein>
    <submittedName>
        <fullName evidence="2">Uncharacterized protein</fullName>
    </submittedName>
</protein>
<feature type="non-terminal residue" evidence="2">
    <location>
        <position position="80"/>
    </location>
</feature>
<keyword evidence="3" id="KW-1185">Reference proteome</keyword>
<evidence type="ECO:0000313" key="3">
    <source>
        <dbReference type="Proteomes" id="UP000266841"/>
    </source>
</evidence>
<comment type="caution">
    <text evidence="2">The sequence shown here is derived from an EMBL/GenBank/DDBJ whole genome shotgun (WGS) entry which is preliminary data.</text>
</comment>
<feature type="compositionally biased region" description="Low complexity" evidence="1">
    <location>
        <begin position="47"/>
        <end position="65"/>
    </location>
</feature>
<sequence length="80" mass="8531">MSDDVNNSSGSESEDEVPSLVPWSEWTNIELDEDAVFGREQLILLRSMSDGENSGSSSSSSSSSSESEDEVPSPVTNEDG</sequence>
<feature type="region of interest" description="Disordered" evidence="1">
    <location>
        <begin position="47"/>
        <end position="80"/>
    </location>
</feature>
<evidence type="ECO:0000256" key="1">
    <source>
        <dbReference type="SAM" id="MobiDB-lite"/>
    </source>
</evidence>
<name>K0R987_THAOC</name>
<organism evidence="2 3">
    <name type="scientific">Thalassiosira oceanica</name>
    <name type="common">Marine diatom</name>
    <dbReference type="NCBI Taxonomy" id="159749"/>
    <lineage>
        <taxon>Eukaryota</taxon>
        <taxon>Sar</taxon>
        <taxon>Stramenopiles</taxon>
        <taxon>Ochrophyta</taxon>
        <taxon>Bacillariophyta</taxon>
        <taxon>Coscinodiscophyceae</taxon>
        <taxon>Thalassiosirophycidae</taxon>
        <taxon>Thalassiosirales</taxon>
        <taxon>Thalassiosiraceae</taxon>
        <taxon>Thalassiosira</taxon>
    </lineage>
</organism>
<dbReference type="Proteomes" id="UP000266841">
    <property type="component" value="Unassembled WGS sequence"/>
</dbReference>
<dbReference type="AlphaFoldDB" id="K0R987"/>
<dbReference type="EMBL" id="AGNL01045505">
    <property type="protein sequence ID" value="EJK48719.1"/>
    <property type="molecule type" value="Genomic_DNA"/>
</dbReference>
<reference evidence="2 3" key="1">
    <citation type="journal article" date="2012" name="Genome Biol.">
        <title>Genome and low-iron response of an oceanic diatom adapted to chronic iron limitation.</title>
        <authorList>
            <person name="Lommer M."/>
            <person name="Specht M."/>
            <person name="Roy A.S."/>
            <person name="Kraemer L."/>
            <person name="Andreson R."/>
            <person name="Gutowska M.A."/>
            <person name="Wolf J."/>
            <person name="Bergner S.V."/>
            <person name="Schilhabel M.B."/>
            <person name="Klostermeier U.C."/>
            <person name="Beiko R.G."/>
            <person name="Rosenstiel P."/>
            <person name="Hippler M."/>
            <person name="Laroche J."/>
        </authorList>
    </citation>
    <scope>NUCLEOTIDE SEQUENCE [LARGE SCALE GENOMIC DNA]</scope>
    <source>
        <strain evidence="2 3">CCMP1005</strain>
    </source>
</reference>
<evidence type="ECO:0000313" key="2">
    <source>
        <dbReference type="EMBL" id="EJK48719.1"/>
    </source>
</evidence>
<accession>K0R987</accession>